<evidence type="ECO:0000313" key="2">
    <source>
        <dbReference type="Proteomes" id="UP000773614"/>
    </source>
</evidence>
<gene>
    <name evidence="1" type="ORF">E4O86_11665</name>
</gene>
<sequence length="72" mass="7829">MSAHASSVTGARVSSIVRQRSEPAWRAALGAIRAAIRIAQAFDGHRRPSEADLARLGITVPIAWRDIPQIRD</sequence>
<evidence type="ECO:0000313" key="1">
    <source>
        <dbReference type="EMBL" id="MYZ48364.1"/>
    </source>
</evidence>
<keyword evidence="2" id="KW-1185">Reference proteome</keyword>
<proteinExistence type="predicted"/>
<reference evidence="1" key="1">
    <citation type="submission" date="2019-03" db="EMBL/GenBank/DDBJ databases">
        <title>Afifella sp. nov., isolated from activated sludge.</title>
        <authorList>
            <person name="Li Q."/>
            <person name="Liu Y."/>
        </authorList>
    </citation>
    <scope>NUCLEOTIDE SEQUENCE</scope>
    <source>
        <strain evidence="1">L72</strain>
    </source>
</reference>
<name>A0A964WTU4_9HYPH</name>
<dbReference type="AlphaFoldDB" id="A0A964WTU4"/>
<protein>
    <submittedName>
        <fullName evidence="1">Uncharacterized protein</fullName>
    </submittedName>
</protein>
<dbReference type="EMBL" id="SPKJ01000035">
    <property type="protein sequence ID" value="MYZ48364.1"/>
    <property type="molecule type" value="Genomic_DNA"/>
</dbReference>
<dbReference type="Proteomes" id="UP000773614">
    <property type="component" value="Unassembled WGS sequence"/>
</dbReference>
<comment type="caution">
    <text evidence="1">The sequence shown here is derived from an EMBL/GenBank/DDBJ whole genome shotgun (WGS) entry which is preliminary data.</text>
</comment>
<accession>A0A964WTU4</accession>
<dbReference type="RefSeq" id="WP_161140714.1">
    <property type="nucleotide sequence ID" value="NZ_SPKJ01000035.1"/>
</dbReference>
<organism evidence="1 2">
    <name type="scientific">Propylenella binzhouense</name>
    <dbReference type="NCBI Taxonomy" id="2555902"/>
    <lineage>
        <taxon>Bacteria</taxon>
        <taxon>Pseudomonadati</taxon>
        <taxon>Pseudomonadota</taxon>
        <taxon>Alphaproteobacteria</taxon>
        <taxon>Hyphomicrobiales</taxon>
        <taxon>Propylenellaceae</taxon>
        <taxon>Propylenella</taxon>
    </lineage>
</organism>